<proteinExistence type="predicted"/>
<evidence type="ECO:0000313" key="2">
    <source>
        <dbReference type="Ensembl" id="ENSPMGP00000021360.1"/>
    </source>
</evidence>
<dbReference type="InterPro" id="IPR037145">
    <property type="entry name" value="SARA_Smad-bd_sf"/>
</dbReference>
<dbReference type="Proteomes" id="UP000261520">
    <property type="component" value="Unplaced"/>
</dbReference>
<dbReference type="GO" id="GO:0016197">
    <property type="term" value="P:endosomal transport"/>
    <property type="evidence" value="ECO:0007669"/>
    <property type="project" value="TreeGrafter"/>
</dbReference>
<name>A0A3B4AXA0_9GOBI</name>
<dbReference type="AlphaFoldDB" id="A0A3B4AXA0"/>
<dbReference type="InterPro" id="IPR024608">
    <property type="entry name" value="SARA-like_SBD"/>
</dbReference>
<dbReference type="Pfam" id="PF11409">
    <property type="entry name" value="SARA"/>
    <property type="match status" value="1"/>
</dbReference>
<dbReference type="SMART" id="SM01422">
    <property type="entry name" value="SARA"/>
    <property type="match status" value="1"/>
</dbReference>
<evidence type="ECO:0000313" key="3">
    <source>
        <dbReference type="Proteomes" id="UP000261520"/>
    </source>
</evidence>
<dbReference type="PANTHER" id="PTHR46319:SF1">
    <property type="entry name" value="ZINC FINGER FYVE DOMAIN-CONTAINING PROTEIN 16"/>
    <property type="match status" value="1"/>
</dbReference>
<dbReference type="Gene3D" id="4.10.720.10">
    <property type="entry name" value="Smad anchor for receptor activation, Smad-binding domain"/>
    <property type="match status" value="1"/>
</dbReference>
<dbReference type="GO" id="GO:0031901">
    <property type="term" value="C:early endosome membrane"/>
    <property type="evidence" value="ECO:0007669"/>
    <property type="project" value="TreeGrafter"/>
</dbReference>
<dbReference type="PANTHER" id="PTHR46319">
    <property type="entry name" value="ZINC FINGER FYVE DOMAIN-CONTAINING PROTEIN"/>
    <property type="match status" value="1"/>
</dbReference>
<sequence length="83" mass="9048">MSDNIKCLIYPQALERMMSPTGPSPNPNIPSEYCSTIPPLQQARAAGTLNSPPPTVMVPVSVLKHPTNEICKCFLISFSSLFQ</sequence>
<reference evidence="2" key="1">
    <citation type="submission" date="2025-08" db="UniProtKB">
        <authorList>
            <consortium name="Ensembl"/>
        </authorList>
    </citation>
    <scope>IDENTIFICATION</scope>
</reference>
<dbReference type="FunFam" id="4.10.720.10:FF:000001">
    <property type="entry name" value="Zinc finger, FYVE domain-containing 9a"/>
    <property type="match status" value="1"/>
</dbReference>
<dbReference type="Ensembl" id="ENSPMGT00000022757.1">
    <property type="protein sequence ID" value="ENSPMGP00000021360.1"/>
    <property type="gene ID" value="ENSPMGG00000017303.1"/>
</dbReference>
<evidence type="ECO:0000259" key="1">
    <source>
        <dbReference type="SMART" id="SM01422"/>
    </source>
</evidence>
<reference evidence="2" key="2">
    <citation type="submission" date="2025-09" db="UniProtKB">
        <authorList>
            <consortium name="Ensembl"/>
        </authorList>
    </citation>
    <scope>IDENTIFICATION</scope>
</reference>
<keyword evidence="3" id="KW-1185">Reference proteome</keyword>
<organism evidence="2 3">
    <name type="scientific">Periophthalmus magnuspinnatus</name>
    <dbReference type="NCBI Taxonomy" id="409849"/>
    <lineage>
        <taxon>Eukaryota</taxon>
        <taxon>Metazoa</taxon>
        <taxon>Chordata</taxon>
        <taxon>Craniata</taxon>
        <taxon>Vertebrata</taxon>
        <taxon>Euteleostomi</taxon>
        <taxon>Actinopterygii</taxon>
        <taxon>Neopterygii</taxon>
        <taxon>Teleostei</taxon>
        <taxon>Neoteleostei</taxon>
        <taxon>Acanthomorphata</taxon>
        <taxon>Gobiaria</taxon>
        <taxon>Gobiiformes</taxon>
        <taxon>Gobioidei</taxon>
        <taxon>Gobiidae</taxon>
        <taxon>Oxudercinae</taxon>
        <taxon>Periophthalmus</taxon>
    </lineage>
</organism>
<feature type="domain" description="Smad anchor for receptor activation-like Smad-binding" evidence="1">
    <location>
        <begin position="24"/>
        <end position="62"/>
    </location>
</feature>
<dbReference type="STRING" id="409849.ENSPMGP00000021360"/>
<accession>A0A3B4AXA0</accession>
<protein>
    <recommendedName>
        <fullName evidence="1">Smad anchor for receptor activation-like Smad-binding domain-containing protein</fullName>
    </recommendedName>
</protein>